<keyword evidence="3" id="KW-1185">Reference proteome</keyword>
<feature type="transmembrane region" description="Helical" evidence="1">
    <location>
        <begin position="236"/>
        <end position="254"/>
    </location>
</feature>
<feature type="transmembrane region" description="Helical" evidence="1">
    <location>
        <begin position="266"/>
        <end position="285"/>
    </location>
</feature>
<keyword evidence="1" id="KW-0472">Membrane</keyword>
<protein>
    <submittedName>
        <fullName evidence="2">Multi antimicrobial extrusion protein MatE</fullName>
    </submittedName>
</protein>
<feature type="transmembrane region" description="Helical" evidence="1">
    <location>
        <begin position="351"/>
        <end position="371"/>
    </location>
</feature>
<feature type="transmembrane region" description="Helical" evidence="1">
    <location>
        <begin position="383"/>
        <end position="403"/>
    </location>
</feature>
<dbReference type="EMBL" id="JBHLWN010000014">
    <property type="protein sequence ID" value="MFC0211243.1"/>
    <property type="molecule type" value="Genomic_DNA"/>
</dbReference>
<reference evidence="2 3" key="1">
    <citation type="submission" date="2024-09" db="EMBL/GenBank/DDBJ databases">
        <authorList>
            <person name="Sun Q."/>
            <person name="Mori K."/>
        </authorList>
    </citation>
    <scope>NUCLEOTIDE SEQUENCE [LARGE SCALE GENOMIC DNA]</scope>
    <source>
        <strain evidence="2 3">CCM 7759</strain>
    </source>
</reference>
<name>A0ABV6DF17_9BACL</name>
<feature type="transmembrane region" description="Helical" evidence="1">
    <location>
        <begin position="409"/>
        <end position="427"/>
    </location>
</feature>
<feature type="transmembrane region" description="Helical" evidence="1">
    <location>
        <begin position="193"/>
        <end position="215"/>
    </location>
</feature>
<feature type="transmembrane region" description="Helical" evidence="1">
    <location>
        <begin position="89"/>
        <end position="110"/>
    </location>
</feature>
<sequence>MKQNNRSASPTFLNMLWFFIPLGVSASLVTLSHVIINGTLARSANPERIISGYAIAMSLLSITERPAVLLRQTCSALVRDRISFRAMRVVAFCVFGAIMAVGLTISYLPLGRWLFGIMFGLQGEPLDNVLNVYRILMFVSIFSGLRCLYHGLIIRNGRTMWLTIGMMIRLIGMYALSQYFLMTGQVTSSTGAIIFLAGMMIEAAVAVWEGTMLLKKSTPESSPEATVTKPAGIFKFYRPLLLSSFIAIIIGPSLNAVLGKTSNPETAIAAFAIATSVMNLVISFFSYLHQIVLNYYQTSPERANRFVLVMSFIPTLLLAVLSYTEAGPWFLTHVIGANERLLDESLAALRVFMLLTLSFTWLDYCNGILMLRRQTKVMMGSQAANVSVTVLALGIFIIAAPGWNATVGALAQSLGTMAELAVVAIAVRRGRSEVKFGSSAAL</sequence>
<feature type="transmembrane region" description="Helical" evidence="1">
    <location>
        <begin position="130"/>
        <end position="149"/>
    </location>
</feature>
<feature type="transmembrane region" description="Helical" evidence="1">
    <location>
        <begin position="306"/>
        <end position="331"/>
    </location>
</feature>
<evidence type="ECO:0000313" key="2">
    <source>
        <dbReference type="EMBL" id="MFC0211243.1"/>
    </source>
</evidence>
<dbReference type="RefSeq" id="WP_377468167.1">
    <property type="nucleotide sequence ID" value="NZ_JBHLWN010000014.1"/>
</dbReference>
<evidence type="ECO:0000313" key="3">
    <source>
        <dbReference type="Proteomes" id="UP001589776"/>
    </source>
</evidence>
<comment type="caution">
    <text evidence="2">The sequence shown here is derived from an EMBL/GenBank/DDBJ whole genome shotgun (WGS) entry which is preliminary data.</text>
</comment>
<dbReference type="Proteomes" id="UP001589776">
    <property type="component" value="Unassembled WGS sequence"/>
</dbReference>
<feature type="transmembrane region" description="Helical" evidence="1">
    <location>
        <begin position="48"/>
        <end position="68"/>
    </location>
</feature>
<keyword evidence="1" id="KW-1133">Transmembrane helix</keyword>
<feature type="transmembrane region" description="Helical" evidence="1">
    <location>
        <begin position="12"/>
        <end position="36"/>
    </location>
</feature>
<keyword evidence="1" id="KW-0812">Transmembrane</keyword>
<evidence type="ECO:0000256" key="1">
    <source>
        <dbReference type="SAM" id="Phobius"/>
    </source>
</evidence>
<organism evidence="2 3">
    <name type="scientific">Paenibacillus chartarius</name>
    <dbReference type="NCBI Taxonomy" id="747481"/>
    <lineage>
        <taxon>Bacteria</taxon>
        <taxon>Bacillati</taxon>
        <taxon>Bacillota</taxon>
        <taxon>Bacilli</taxon>
        <taxon>Bacillales</taxon>
        <taxon>Paenibacillaceae</taxon>
        <taxon>Paenibacillus</taxon>
    </lineage>
</organism>
<proteinExistence type="predicted"/>
<accession>A0ABV6DF17</accession>
<gene>
    <name evidence="2" type="ORF">ACFFK0_02060</name>
</gene>
<feature type="transmembrane region" description="Helical" evidence="1">
    <location>
        <begin position="161"/>
        <end position="181"/>
    </location>
</feature>